<evidence type="ECO:0000313" key="1">
    <source>
        <dbReference type="EMBL" id="SUH15881.1"/>
    </source>
</evidence>
<dbReference type="Proteomes" id="UP000255509">
    <property type="component" value="Unassembled WGS sequence"/>
</dbReference>
<name>A0A379WAK6_SALET</name>
<organism evidence="1 2">
    <name type="scientific">Salmonella enterica I</name>
    <dbReference type="NCBI Taxonomy" id="59201"/>
    <lineage>
        <taxon>Bacteria</taxon>
        <taxon>Pseudomonadati</taxon>
        <taxon>Pseudomonadota</taxon>
        <taxon>Gammaproteobacteria</taxon>
        <taxon>Enterobacterales</taxon>
        <taxon>Enterobacteriaceae</taxon>
        <taxon>Salmonella</taxon>
    </lineage>
</organism>
<gene>
    <name evidence="1" type="primary">sseC_1</name>
    <name evidence="1" type="ORF">NCTC8258_03620</name>
</gene>
<protein>
    <submittedName>
        <fullName evidence="1">Pathogenicity island 2 effector protein SseC</fullName>
    </submittedName>
</protein>
<sequence>MQQTDDQKKIEQKRLEELYKGSGAALRDVLDTIDHYSSVQARIAGWRA</sequence>
<accession>A0A379WAK6</accession>
<evidence type="ECO:0000313" key="2">
    <source>
        <dbReference type="Proteomes" id="UP000255509"/>
    </source>
</evidence>
<dbReference type="AlphaFoldDB" id="A0A379WAK6"/>
<proteinExistence type="predicted"/>
<reference evidence="1 2" key="1">
    <citation type="submission" date="2018-06" db="EMBL/GenBank/DDBJ databases">
        <authorList>
            <consortium name="Pathogen Informatics"/>
            <person name="Doyle S."/>
        </authorList>
    </citation>
    <scope>NUCLEOTIDE SEQUENCE [LARGE SCALE GENOMIC DNA]</scope>
    <source>
        <strain evidence="1 2">NCTC8258</strain>
    </source>
</reference>
<dbReference type="EMBL" id="UGXS01000004">
    <property type="protein sequence ID" value="SUH15881.1"/>
    <property type="molecule type" value="Genomic_DNA"/>
</dbReference>